<evidence type="ECO:0000313" key="3">
    <source>
        <dbReference type="Proteomes" id="UP000217209"/>
    </source>
</evidence>
<feature type="domain" description="DUF218" evidence="1">
    <location>
        <begin position="3"/>
        <end position="109"/>
    </location>
</feature>
<name>A0A1Q2HUK6_9CORY</name>
<organism evidence="2 3">
    <name type="scientific">Corynebacterium glaucum</name>
    <dbReference type="NCBI Taxonomy" id="187491"/>
    <lineage>
        <taxon>Bacteria</taxon>
        <taxon>Bacillati</taxon>
        <taxon>Actinomycetota</taxon>
        <taxon>Actinomycetes</taxon>
        <taxon>Mycobacteriales</taxon>
        <taxon>Corynebacteriaceae</taxon>
        <taxon>Corynebacterium</taxon>
    </lineage>
</organism>
<accession>A0A1Q2HUK6</accession>
<keyword evidence="3" id="KW-1185">Reference proteome</keyword>
<protein>
    <recommendedName>
        <fullName evidence="1">DUF218 domain-containing protein</fullName>
    </recommendedName>
</protein>
<dbReference type="InterPro" id="IPR003848">
    <property type="entry name" value="DUF218"/>
</dbReference>
<dbReference type="KEGG" id="cgv:CGLAU_02750"/>
<evidence type="ECO:0000259" key="1">
    <source>
        <dbReference type="Pfam" id="PF02698"/>
    </source>
</evidence>
<dbReference type="EMBL" id="CP019688">
    <property type="protein sequence ID" value="AQQ14535.1"/>
    <property type="molecule type" value="Genomic_DNA"/>
</dbReference>
<dbReference type="AlphaFoldDB" id="A0A1Q2HUK6"/>
<evidence type="ECO:0000313" key="2">
    <source>
        <dbReference type="EMBL" id="AQQ14535.1"/>
    </source>
</evidence>
<dbReference type="Pfam" id="PF02698">
    <property type="entry name" value="DUF218"/>
    <property type="match status" value="1"/>
</dbReference>
<proteinExistence type="predicted"/>
<sequence>MGVYRSAPRPIVVSGYGEAEPMAAWLVERGVPAADVVLEPLARSTNENLEHAWAMYPDAERLTVVTSAFHVARTRVWAWHLQIPVEVVSAPMPPGRPLKNLKQYARELIAVPHSLARVLWRRVMRRVRAGR</sequence>
<dbReference type="CDD" id="cd06259">
    <property type="entry name" value="YdcF-like"/>
    <property type="match status" value="1"/>
</dbReference>
<dbReference type="Proteomes" id="UP000217209">
    <property type="component" value="Chromosome"/>
</dbReference>
<dbReference type="Gene3D" id="3.40.50.620">
    <property type="entry name" value="HUPs"/>
    <property type="match status" value="1"/>
</dbReference>
<dbReference type="InterPro" id="IPR014729">
    <property type="entry name" value="Rossmann-like_a/b/a_fold"/>
</dbReference>
<gene>
    <name evidence="2" type="ORF">CGLAU_02750</name>
</gene>
<reference evidence="2 3" key="1">
    <citation type="submission" date="2016-12" db="EMBL/GenBank/DDBJ databases">
        <authorList>
            <person name="Song W.-J."/>
            <person name="Kurnit D.M."/>
        </authorList>
    </citation>
    <scope>NUCLEOTIDE SEQUENCE [LARGE SCALE GENOMIC DNA]</scope>
    <source>
        <strain evidence="2 3">DSM 30827</strain>
    </source>
</reference>